<feature type="compositionally biased region" description="Basic and acidic residues" evidence="1">
    <location>
        <begin position="334"/>
        <end position="351"/>
    </location>
</feature>
<dbReference type="Gene3D" id="3.30.70.1820">
    <property type="entry name" value="L1 transposable element, RRM domain"/>
    <property type="match status" value="1"/>
</dbReference>
<organism evidence="2 3">
    <name type="scientific">Pleurodeles waltl</name>
    <name type="common">Iberian ribbed newt</name>
    <dbReference type="NCBI Taxonomy" id="8319"/>
    <lineage>
        <taxon>Eukaryota</taxon>
        <taxon>Metazoa</taxon>
        <taxon>Chordata</taxon>
        <taxon>Craniata</taxon>
        <taxon>Vertebrata</taxon>
        <taxon>Euteleostomi</taxon>
        <taxon>Amphibia</taxon>
        <taxon>Batrachia</taxon>
        <taxon>Caudata</taxon>
        <taxon>Salamandroidea</taxon>
        <taxon>Salamandridae</taxon>
        <taxon>Pleurodelinae</taxon>
        <taxon>Pleurodeles</taxon>
    </lineage>
</organism>
<name>A0AAV7SIV5_PLEWA</name>
<comment type="caution">
    <text evidence="2">The sequence shown here is derived from an EMBL/GenBank/DDBJ whole genome shotgun (WGS) entry which is preliminary data.</text>
</comment>
<accession>A0AAV7SIV5</accession>
<dbReference type="EMBL" id="JANPWB010000008">
    <property type="protein sequence ID" value="KAJ1164020.1"/>
    <property type="molecule type" value="Genomic_DNA"/>
</dbReference>
<feature type="compositionally biased region" description="Basic and acidic residues" evidence="1">
    <location>
        <begin position="24"/>
        <end position="37"/>
    </location>
</feature>
<dbReference type="Proteomes" id="UP001066276">
    <property type="component" value="Chromosome 4_2"/>
</dbReference>
<dbReference type="AlphaFoldDB" id="A0AAV7SIV5"/>
<feature type="region of interest" description="Disordered" evidence="1">
    <location>
        <begin position="272"/>
        <end position="311"/>
    </location>
</feature>
<evidence type="ECO:0000256" key="1">
    <source>
        <dbReference type="SAM" id="MobiDB-lite"/>
    </source>
</evidence>
<dbReference type="InterPro" id="IPR004244">
    <property type="entry name" value="Transposase_22"/>
</dbReference>
<proteinExistence type="predicted"/>
<protein>
    <submittedName>
        <fullName evidence="2">Uncharacterized protein</fullName>
    </submittedName>
</protein>
<feature type="compositionally biased region" description="Polar residues" evidence="1">
    <location>
        <begin position="8"/>
        <end position="23"/>
    </location>
</feature>
<evidence type="ECO:0000313" key="3">
    <source>
        <dbReference type="Proteomes" id="UP001066276"/>
    </source>
</evidence>
<feature type="region of interest" description="Disordered" evidence="1">
    <location>
        <begin position="1"/>
        <end position="47"/>
    </location>
</feature>
<gene>
    <name evidence="2" type="ORF">NDU88_004467</name>
</gene>
<feature type="region of interest" description="Disordered" evidence="1">
    <location>
        <begin position="331"/>
        <end position="351"/>
    </location>
</feature>
<dbReference type="PANTHER" id="PTHR11505">
    <property type="entry name" value="L1 TRANSPOSABLE ELEMENT-RELATED"/>
    <property type="match status" value="1"/>
</dbReference>
<sequence length="351" mass="40184">MTHDHNRGATTEGPTPYGGQTETGNDHGTHTSRDHGRGPANRGNGFHHLLADSRDEVMRLDIANFQSSVMGLEQCVTTMEDHLNTGQHRDQELLYLRSKLVDLEDRSRRNNVCFLGFPEQLEGTDIEDFLHKVLPTLTNKTLYPPLEFQRAHRLGPKQKDGDLLPRPIIACLLRHGQARQLLQNARSHGPFRTEGYELRITTDFSKETNDRRKAFLSLRPRMRQLDVKYGLFDPARMWFTKNGVSKHFYDPEDLWLFLDTLLPQSMETTDAPLSTRQEDLSTDAQSALPTSAPKEGTTQQDTNPHLRGRDMERFARMHDDRGQVLQAVAFHTQLQDRDKPCSPLKRTMDPP</sequence>
<keyword evidence="3" id="KW-1185">Reference proteome</keyword>
<evidence type="ECO:0000313" key="2">
    <source>
        <dbReference type="EMBL" id="KAJ1164020.1"/>
    </source>
</evidence>
<reference evidence="2" key="1">
    <citation type="journal article" date="2022" name="bioRxiv">
        <title>Sequencing and chromosome-scale assembly of the giantPleurodeles waltlgenome.</title>
        <authorList>
            <person name="Brown T."/>
            <person name="Elewa A."/>
            <person name="Iarovenko S."/>
            <person name="Subramanian E."/>
            <person name="Araus A.J."/>
            <person name="Petzold A."/>
            <person name="Susuki M."/>
            <person name="Suzuki K.-i.T."/>
            <person name="Hayashi T."/>
            <person name="Toyoda A."/>
            <person name="Oliveira C."/>
            <person name="Osipova E."/>
            <person name="Leigh N.D."/>
            <person name="Simon A."/>
            <person name="Yun M.H."/>
        </authorList>
    </citation>
    <scope>NUCLEOTIDE SEQUENCE</scope>
    <source>
        <strain evidence="2">20211129_DDA</strain>
        <tissue evidence="2">Liver</tissue>
    </source>
</reference>